<keyword evidence="2" id="KW-0812">Transmembrane</keyword>
<dbReference type="EMBL" id="FOYM01000008">
    <property type="protein sequence ID" value="SFR02841.1"/>
    <property type="molecule type" value="Genomic_DNA"/>
</dbReference>
<keyword evidence="2" id="KW-0472">Membrane</keyword>
<dbReference type="Proteomes" id="UP000199584">
    <property type="component" value="Unassembled WGS sequence"/>
</dbReference>
<reference evidence="4" key="1">
    <citation type="submission" date="2016-10" db="EMBL/GenBank/DDBJ databases">
        <authorList>
            <person name="Varghese N."/>
            <person name="Submissions S."/>
        </authorList>
    </citation>
    <scope>NUCLEOTIDE SEQUENCE [LARGE SCALE GENOMIC DNA]</scope>
    <source>
        <strain evidence="4">DSM 3669</strain>
    </source>
</reference>
<dbReference type="OrthoDB" id="1786654at2"/>
<evidence type="ECO:0000313" key="4">
    <source>
        <dbReference type="Proteomes" id="UP000199584"/>
    </source>
</evidence>
<gene>
    <name evidence="3" type="ORF">SAMN05660706_10878</name>
</gene>
<dbReference type="Pfam" id="PF05137">
    <property type="entry name" value="PilN"/>
    <property type="match status" value="1"/>
</dbReference>
<feature type="transmembrane region" description="Helical" evidence="2">
    <location>
        <begin position="23"/>
        <end position="47"/>
    </location>
</feature>
<proteinExistence type="predicted"/>
<dbReference type="AlphaFoldDB" id="A0A1I6DBW0"/>
<accession>A0A1I6DBW0</accession>
<evidence type="ECO:0000256" key="1">
    <source>
        <dbReference type="SAM" id="MobiDB-lite"/>
    </source>
</evidence>
<dbReference type="PANTHER" id="PTHR40278:SF1">
    <property type="entry name" value="DNA UTILIZATION PROTEIN HOFN"/>
    <property type="match status" value="1"/>
</dbReference>
<sequence length="253" mass="27565">MYEINLLPPKLQRKLNIDVKKTAVFLGLTFLITGLVGGYGVFLFQLYGARSEINRIEARLQQIAPQVAEVEQIRKERLAGEKQVKAFQTIIDNRFTFTPMLEDIAYNLPVDTWLTGITVENREEYAPPGGFASPPGMLAKTAEDSTGEAPKTPAGAPGTGNGQKPSQPANRPVQGQKDTTAPPPPPNVLVLQGVSYTPASVGVLVHNLARLPYFQSVNVIKVYENTGDEAGQAFTIEAQLREVQQDVAKPELP</sequence>
<evidence type="ECO:0000256" key="2">
    <source>
        <dbReference type="SAM" id="Phobius"/>
    </source>
</evidence>
<keyword evidence="2" id="KW-1133">Transmembrane helix</keyword>
<dbReference type="InterPro" id="IPR052534">
    <property type="entry name" value="Extracell_DNA_Util/SecSys_Comp"/>
</dbReference>
<feature type="region of interest" description="Disordered" evidence="1">
    <location>
        <begin position="125"/>
        <end position="188"/>
    </location>
</feature>
<dbReference type="PANTHER" id="PTHR40278">
    <property type="entry name" value="DNA UTILIZATION PROTEIN HOFN"/>
    <property type="match status" value="1"/>
</dbReference>
<keyword evidence="4" id="KW-1185">Reference proteome</keyword>
<organism evidence="3 4">
    <name type="scientific">Desulfoscipio geothermicus DSM 3669</name>
    <dbReference type="NCBI Taxonomy" id="1121426"/>
    <lineage>
        <taxon>Bacteria</taxon>
        <taxon>Bacillati</taxon>
        <taxon>Bacillota</taxon>
        <taxon>Clostridia</taxon>
        <taxon>Eubacteriales</taxon>
        <taxon>Desulfallaceae</taxon>
        <taxon>Desulfoscipio</taxon>
    </lineage>
</organism>
<dbReference type="RefSeq" id="WP_092482646.1">
    <property type="nucleotide sequence ID" value="NZ_FOYM01000008.1"/>
</dbReference>
<protein>
    <submittedName>
        <fullName evidence="3">Fimbrial assembly protein (PilN)</fullName>
    </submittedName>
</protein>
<evidence type="ECO:0000313" key="3">
    <source>
        <dbReference type="EMBL" id="SFR02841.1"/>
    </source>
</evidence>
<name>A0A1I6DBW0_9FIRM</name>
<dbReference type="STRING" id="39060.SAMN05660706_10878"/>
<dbReference type="InterPro" id="IPR007813">
    <property type="entry name" value="PilN"/>
</dbReference>